<feature type="domain" description="HTH rpiR-type" evidence="4">
    <location>
        <begin position="1"/>
        <end position="45"/>
    </location>
</feature>
<dbReference type="PROSITE" id="PS51464">
    <property type="entry name" value="SIS"/>
    <property type="match status" value="1"/>
</dbReference>
<dbReference type="GO" id="GO:0003700">
    <property type="term" value="F:DNA-binding transcription factor activity"/>
    <property type="evidence" value="ECO:0007669"/>
    <property type="project" value="InterPro"/>
</dbReference>
<dbReference type="GO" id="GO:0097367">
    <property type="term" value="F:carbohydrate derivative binding"/>
    <property type="evidence" value="ECO:0007669"/>
    <property type="project" value="InterPro"/>
</dbReference>
<keyword evidence="1" id="KW-0805">Transcription regulation</keyword>
<dbReference type="InterPro" id="IPR000281">
    <property type="entry name" value="HTH_RpiR"/>
</dbReference>
<keyword evidence="3" id="KW-0804">Transcription</keyword>
<keyword evidence="2" id="KW-0238">DNA-binding</keyword>
<reference evidence="6 7" key="1">
    <citation type="submission" date="2019-07" db="EMBL/GenBank/DDBJ databases">
        <authorList>
            <person name="Hibberd C M."/>
            <person name="Gehrig L. J."/>
            <person name="Chang H.-W."/>
            <person name="Venkatesh S."/>
        </authorList>
    </citation>
    <scope>NUCLEOTIDE SEQUENCE [LARGE SCALE GENOMIC DNA]</scope>
    <source>
        <strain evidence="6">Dorea_longicatena_SSTS_Bg7063</strain>
    </source>
</reference>
<dbReference type="InterPro" id="IPR001347">
    <property type="entry name" value="SIS_dom"/>
</dbReference>
<proteinExistence type="predicted"/>
<dbReference type="SUPFAM" id="SSF53697">
    <property type="entry name" value="SIS domain"/>
    <property type="match status" value="1"/>
</dbReference>
<dbReference type="GO" id="GO:1901135">
    <property type="term" value="P:carbohydrate derivative metabolic process"/>
    <property type="evidence" value="ECO:0007669"/>
    <property type="project" value="InterPro"/>
</dbReference>
<dbReference type="GO" id="GO:0003677">
    <property type="term" value="F:DNA binding"/>
    <property type="evidence" value="ECO:0007669"/>
    <property type="project" value="UniProtKB-KW"/>
</dbReference>
<gene>
    <name evidence="6" type="primary">ybbH_1</name>
    <name evidence="6" type="ORF">DLSSTS7063_00212</name>
</gene>
<dbReference type="InterPro" id="IPR036388">
    <property type="entry name" value="WH-like_DNA-bd_sf"/>
</dbReference>
<organism evidence="6 7">
    <name type="scientific">Dorea longicatena</name>
    <dbReference type="NCBI Taxonomy" id="88431"/>
    <lineage>
        <taxon>Bacteria</taxon>
        <taxon>Bacillati</taxon>
        <taxon>Bacillota</taxon>
        <taxon>Clostridia</taxon>
        <taxon>Lachnospirales</taxon>
        <taxon>Lachnospiraceae</taxon>
        <taxon>Dorea</taxon>
    </lineage>
</organism>
<dbReference type="CDD" id="cd05013">
    <property type="entry name" value="SIS_RpiR"/>
    <property type="match status" value="1"/>
</dbReference>
<sequence length="171" mass="19589">MDFSSRHIAELLYTSKPTLSRFAKKIGYHGYQEFIYQYENTFVEKKENITGNTRMVLSAYQEMLNKTYNLVDETQIGRIVGYLNKAERVLVCGCGSSGLSANEMEIRFMRICIDVDSLTDSDMMKMSSVFQDRRSLVFGFSISGEREEVAYLLREAYRKGAKTVLFTANNG</sequence>
<evidence type="ECO:0000313" key="6">
    <source>
        <dbReference type="EMBL" id="VUX08060.1"/>
    </source>
</evidence>
<evidence type="ECO:0000259" key="5">
    <source>
        <dbReference type="PROSITE" id="PS51464"/>
    </source>
</evidence>
<dbReference type="Pfam" id="PF01418">
    <property type="entry name" value="HTH_6"/>
    <property type="match status" value="1"/>
</dbReference>
<dbReference type="Proteomes" id="UP000398619">
    <property type="component" value="Unassembled WGS sequence"/>
</dbReference>
<evidence type="ECO:0000256" key="1">
    <source>
        <dbReference type="ARBA" id="ARBA00023015"/>
    </source>
</evidence>
<protein>
    <submittedName>
        <fullName evidence="6">Putative HTH-type transcriptional regulator YbbH</fullName>
    </submittedName>
</protein>
<dbReference type="Pfam" id="PF01380">
    <property type="entry name" value="SIS"/>
    <property type="match status" value="1"/>
</dbReference>
<dbReference type="PROSITE" id="PS51071">
    <property type="entry name" value="HTH_RPIR"/>
    <property type="match status" value="1"/>
</dbReference>
<dbReference type="PANTHER" id="PTHR30514:SF21">
    <property type="entry name" value="RPIR-FAMILY TRANSCRIPTIONAL REGULATOR"/>
    <property type="match status" value="1"/>
</dbReference>
<evidence type="ECO:0000259" key="4">
    <source>
        <dbReference type="PROSITE" id="PS51071"/>
    </source>
</evidence>
<dbReference type="AlphaFoldDB" id="A0A564TLG7"/>
<evidence type="ECO:0000256" key="2">
    <source>
        <dbReference type="ARBA" id="ARBA00023125"/>
    </source>
</evidence>
<evidence type="ECO:0000256" key="3">
    <source>
        <dbReference type="ARBA" id="ARBA00023163"/>
    </source>
</evidence>
<dbReference type="PANTHER" id="PTHR30514">
    <property type="entry name" value="GLUCOKINASE"/>
    <property type="match status" value="1"/>
</dbReference>
<dbReference type="InterPro" id="IPR046348">
    <property type="entry name" value="SIS_dom_sf"/>
</dbReference>
<dbReference type="SUPFAM" id="SSF46689">
    <property type="entry name" value="Homeodomain-like"/>
    <property type="match status" value="1"/>
</dbReference>
<feature type="domain" description="SIS" evidence="5">
    <location>
        <begin position="79"/>
        <end position="171"/>
    </location>
</feature>
<dbReference type="EMBL" id="CABHNM010000034">
    <property type="protein sequence ID" value="VUX08060.1"/>
    <property type="molecule type" value="Genomic_DNA"/>
</dbReference>
<dbReference type="InterPro" id="IPR035472">
    <property type="entry name" value="RpiR-like_SIS"/>
</dbReference>
<dbReference type="InterPro" id="IPR009057">
    <property type="entry name" value="Homeodomain-like_sf"/>
</dbReference>
<name>A0A564TLG7_9FIRM</name>
<dbReference type="Gene3D" id="1.10.10.10">
    <property type="entry name" value="Winged helix-like DNA-binding domain superfamily/Winged helix DNA-binding domain"/>
    <property type="match status" value="1"/>
</dbReference>
<dbReference type="InterPro" id="IPR047640">
    <property type="entry name" value="RpiR-like"/>
</dbReference>
<evidence type="ECO:0000313" key="7">
    <source>
        <dbReference type="Proteomes" id="UP000398619"/>
    </source>
</evidence>
<accession>A0A564TLG7</accession>
<dbReference type="Gene3D" id="3.40.50.10490">
    <property type="entry name" value="Glucose-6-phosphate isomerase like protein, domain 1"/>
    <property type="match status" value="1"/>
</dbReference>